<dbReference type="RefSeq" id="WP_160905816.1">
    <property type="nucleotide sequence ID" value="NZ_WVHS01000001.1"/>
</dbReference>
<gene>
    <name evidence="3" type="ORF">GS398_06155</name>
</gene>
<protein>
    <submittedName>
        <fullName evidence="3">Outer membrane beta-barrel protein</fullName>
    </submittedName>
</protein>
<name>A0A7K1XV41_9SPHI</name>
<comment type="caution">
    <text evidence="3">The sequence shown here is derived from an EMBL/GenBank/DDBJ whole genome shotgun (WGS) entry which is preliminary data.</text>
</comment>
<feature type="domain" description="Outer membrane protein beta-barrel" evidence="2">
    <location>
        <begin position="19"/>
        <end position="174"/>
    </location>
</feature>
<dbReference type="AlphaFoldDB" id="A0A7K1XV41"/>
<accession>A0A7K1XV41</accession>
<evidence type="ECO:0000313" key="4">
    <source>
        <dbReference type="Proteomes" id="UP000451233"/>
    </source>
</evidence>
<dbReference type="Pfam" id="PF13568">
    <property type="entry name" value="OMP_b-brl_2"/>
    <property type="match status" value="1"/>
</dbReference>
<proteinExistence type="predicted"/>
<dbReference type="EMBL" id="WVHS01000001">
    <property type="protein sequence ID" value="MXV14873.1"/>
    <property type="molecule type" value="Genomic_DNA"/>
</dbReference>
<dbReference type="InterPro" id="IPR025665">
    <property type="entry name" value="Beta-barrel_OMP_2"/>
</dbReference>
<organism evidence="3 4">
    <name type="scientific">Hufsiella ginkgonis</name>
    <dbReference type="NCBI Taxonomy" id="2695274"/>
    <lineage>
        <taxon>Bacteria</taxon>
        <taxon>Pseudomonadati</taxon>
        <taxon>Bacteroidota</taxon>
        <taxon>Sphingobacteriia</taxon>
        <taxon>Sphingobacteriales</taxon>
        <taxon>Sphingobacteriaceae</taxon>
        <taxon>Hufsiella</taxon>
    </lineage>
</organism>
<feature type="signal peptide" evidence="1">
    <location>
        <begin position="1"/>
        <end position="20"/>
    </location>
</feature>
<evidence type="ECO:0000313" key="3">
    <source>
        <dbReference type="EMBL" id="MXV14873.1"/>
    </source>
</evidence>
<keyword evidence="4" id="KW-1185">Reference proteome</keyword>
<sequence length="196" mass="21118">MKKIILFSALFLVAGTASFAQSFNFGLKAGLNIAELKSDLAEEENRLGYQVGVFARVGAAGVYLQPELYLGSKGGKFPSASGVVTGDEKISFTTLDLPILLGSKVGVGPVNVRFMAGPIISFVVNKDEPVATASQNVKNFRDYKDNAWGVQGGAGIDISKLTFDVRYEVGVSNLNKSDQYEQKSNLWHISLGYKIL</sequence>
<feature type="chain" id="PRO_5029543889" evidence="1">
    <location>
        <begin position="21"/>
        <end position="196"/>
    </location>
</feature>
<keyword evidence="1" id="KW-0732">Signal</keyword>
<evidence type="ECO:0000256" key="1">
    <source>
        <dbReference type="SAM" id="SignalP"/>
    </source>
</evidence>
<evidence type="ECO:0000259" key="2">
    <source>
        <dbReference type="Pfam" id="PF13568"/>
    </source>
</evidence>
<dbReference type="Proteomes" id="UP000451233">
    <property type="component" value="Unassembled WGS sequence"/>
</dbReference>
<reference evidence="3 4" key="1">
    <citation type="submission" date="2019-11" db="EMBL/GenBank/DDBJ databases">
        <title>Pedobacter sp. HMF7056 Genome sequencing and assembly.</title>
        <authorList>
            <person name="Kang H."/>
            <person name="Kim H."/>
            <person name="Joh K."/>
        </authorList>
    </citation>
    <scope>NUCLEOTIDE SEQUENCE [LARGE SCALE GENOMIC DNA]</scope>
    <source>
        <strain evidence="3 4">HMF7056</strain>
    </source>
</reference>